<organism evidence="5 6">
    <name type="scientific">Podarcis muralis</name>
    <name type="common">Wall lizard</name>
    <name type="synonym">Lacerta muralis</name>
    <dbReference type="NCBI Taxonomy" id="64176"/>
    <lineage>
        <taxon>Eukaryota</taxon>
        <taxon>Metazoa</taxon>
        <taxon>Chordata</taxon>
        <taxon>Craniata</taxon>
        <taxon>Vertebrata</taxon>
        <taxon>Euteleostomi</taxon>
        <taxon>Lepidosauria</taxon>
        <taxon>Squamata</taxon>
        <taxon>Bifurcata</taxon>
        <taxon>Unidentata</taxon>
        <taxon>Episquamata</taxon>
        <taxon>Laterata</taxon>
        <taxon>Lacertibaenia</taxon>
        <taxon>Lacertidae</taxon>
        <taxon>Podarcis</taxon>
    </lineage>
</organism>
<feature type="compositionally biased region" description="Basic and acidic residues" evidence="1">
    <location>
        <begin position="194"/>
        <end position="204"/>
    </location>
</feature>
<dbReference type="GO" id="GO:0000387">
    <property type="term" value="P:spliceosomal snRNP assembly"/>
    <property type="evidence" value="ECO:0007669"/>
    <property type="project" value="TreeGrafter"/>
</dbReference>
<dbReference type="Pfam" id="PF23086">
    <property type="entry name" value="Tudor_Coilin"/>
    <property type="match status" value="1"/>
</dbReference>
<dbReference type="GO" id="GO:0030620">
    <property type="term" value="F:U2 snRNA binding"/>
    <property type="evidence" value="ECO:0007669"/>
    <property type="project" value="TreeGrafter"/>
</dbReference>
<gene>
    <name evidence="5" type="primary">COIL</name>
</gene>
<evidence type="ECO:0000313" key="5">
    <source>
        <dbReference type="Ensembl" id="ENSPMRP00000009107.1"/>
    </source>
</evidence>
<feature type="compositionally biased region" description="Low complexity" evidence="1">
    <location>
        <begin position="318"/>
        <end position="329"/>
    </location>
</feature>
<reference evidence="5" key="2">
    <citation type="submission" date="2025-08" db="UniProtKB">
        <authorList>
            <consortium name="Ensembl"/>
        </authorList>
    </citation>
    <scope>IDENTIFICATION</scope>
</reference>
<dbReference type="InterPro" id="IPR056398">
    <property type="entry name" value="Tudor_Coilin"/>
</dbReference>
<dbReference type="InterPro" id="IPR024822">
    <property type="entry name" value="Coilin"/>
</dbReference>
<dbReference type="GO" id="GO:0030619">
    <property type="term" value="F:U1 snRNA binding"/>
    <property type="evidence" value="ECO:0007669"/>
    <property type="project" value="TreeGrafter"/>
</dbReference>
<feature type="compositionally biased region" description="Low complexity" evidence="1">
    <location>
        <begin position="291"/>
        <end position="311"/>
    </location>
</feature>
<evidence type="ECO:0000256" key="1">
    <source>
        <dbReference type="SAM" id="MobiDB-lite"/>
    </source>
</evidence>
<feature type="region of interest" description="Disordered" evidence="1">
    <location>
        <begin position="102"/>
        <end position="444"/>
    </location>
</feature>
<dbReference type="PANTHER" id="PTHR15197">
    <property type="entry name" value="COILIN P80"/>
    <property type="match status" value="1"/>
</dbReference>
<evidence type="ECO:0000313" key="6">
    <source>
        <dbReference type="Proteomes" id="UP000472272"/>
    </source>
</evidence>
<dbReference type="InterPro" id="IPR058030">
    <property type="entry name" value="TRIM8/14/16/25/29/45/65_CC"/>
</dbReference>
<dbReference type="OMA" id="DCRRRPE"/>
<dbReference type="Ensembl" id="ENSPMRT00000009725.1">
    <property type="protein sequence ID" value="ENSPMRP00000009107.1"/>
    <property type="gene ID" value="ENSPMRG00000006127.1"/>
</dbReference>
<feature type="compositionally biased region" description="Polar residues" evidence="1">
    <location>
        <begin position="337"/>
        <end position="350"/>
    </location>
</feature>
<accession>A0A670IBV1</accession>
<dbReference type="InterPro" id="IPR031722">
    <property type="entry name" value="Coilin_N"/>
</dbReference>
<evidence type="ECO:0000259" key="2">
    <source>
        <dbReference type="Pfam" id="PF15862"/>
    </source>
</evidence>
<feature type="compositionally biased region" description="Polar residues" evidence="1">
    <location>
        <begin position="217"/>
        <end position="234"/>
    </location>
</feature>
<keyword evidence="6" id="KW-1185">Reference proteome</keyword>
<proteinExistence type="predicted"/>
<feature type="domain" description="TRIM8/14/16/25/29/45/65 coiled-coil region" evidence="4">
    <location>
        <begin position="591"/>
        <end position="716"/>
    </location>
</feature>
<feature type="compositionally biased region" description="Low complexity" evidence="1">
    <location>
        <begin position="173"/>
        <end position="182"/>
    </location>
</feature>
<dbReference type="GeneTree" id="ENSGT00390000004832"/>
<feature type="compositionally biased region" description="Polar residues" evidence="1">
    <location>
        <begin position="280"/>
        <end position="290"/>
    </location>
</feature>
<feature type="compositionally biased region" description="Low complexity" evidence="1">
    <location>
        <begin position="355"/>
        <end position="368"/>
    </location>
</feature>
<evidence type="ECO:0000259" key="4">
    <source>
        <dbReference type="Pfam" id="PF25600"/>
    </source>
</evidence>
<feature type="domain" description="Coilin N-terminal" evidence="2">
    <location>
        <begin position="13"/>
        <end position="140"/>
    </location>
</feature>
<evidence type="ECO:0000259" key="3">
    <source>
        <dbReference type="Pfam" id="PF23086"/>
    </source>
</evidence>
<dbReference type="PANTHER" id="PTHR15197:SF0">
    <property type="entry name" value="COILIN"/>
    <property type="match status" value="1"/>
</dbReference>
<dbReference type="GO" id="GO:0015030">
    <property type="term" value="C:Cajal body"/>
    <property type="evidence" value="ECO:0007669"/>
    <property type="project" value="TreeGrafter"/>
</dbReference>
<dbReference type="AlphaFoldDB" id="A0A670IBV1"/>
<sequence>MAAATGSGGEAPVRLRLLFDYPPPGTPACGLCWLLLEPRQVRLVTDLSSLVRDKFGFSRRAKLSLFLDGALLPPTESARIVRDNDSLRVKLEEVIEEEDNDKIANGFSNQSKKRRKRRQQKLEVKDSDSEDEGHRKRKTRKWNCERLSCQEESAANIQDPKALKKRKNAIGRSSATDSGSDDSTCHSKKLKKKVDREKEQGAARDKKKRRKEKAIEINNTSQKTNKTFSLSPGQKSAAKTPVGQSGTKKRETSSDSSTSSSESDHNIADAKRKHSHKTKVASQHVNKPQLASSVKSAGKVAAKGSNPPKAACSKKAKSPSSSSDSDSTSGEQEEQKSNNLKSKLPYNSQGTAGGPASRSKPKSSSSESDSSDSEACTAKKPKTNSAVSQTLGGNGGKQLPAVTCGPEISPSDSRRGRGRGENPFWRGPRVRGCRGMMRGRGRGRGENPNFFHNYNGEQQKQQQLHEVATNSSVIIQNPPEAPKKDYSILPLLAAPPQVGEKIAFKLLELTENYTPEVSDYKEGKIVSWNPANKQLELEILSFSSVSKEPGKFDLVYQSADGAERIEYAVSHDRKSQLKQRLTELYALNEKALQSLDQVRVQQKQTSDTANRKLDLLKAEFLEIIALIEEEEKEAVKKVLAEEKRVQDKYEYVYKVLGKKKTEIQGARDQIEVTLTEDDDITFLKKAAKLRQLPIKDVFIPKLELDQNLTHTVYQKAFWPQRKRETVLGSTPGEEKRRSRTVETEAFCAARGGKLLHPVHQRETTLHQHLHRRRRQKRMLLLLLLLLQTLSREGDLLNDHKVPTREHEVLAGLKQGFRRQLWKAF</sequence>
<reference evidence="5" key="3">
    <citation type="submission" date="2025-09" db="UniProtKB">
        <authorList>
            <consortium name="Ensembl"/>
        </authorList>
    </citation>
    <scope>IDENTIFICATION</scope>
</reference>
<reference evidence="5 6" key="1">
    <citation type="journal article" date="2019" name="Proc. Natl. Acad. Sci. U.S.A.">
        <title>Regulatory changes in pterin and carotenoid genes underlie balanced color polymorphisms in the wall lizard.</title>
        <authorList>
            <person name="Andrade P."/>
            <person name="Pinho C."/>
            <person name="Perez I de Lanuza G."/>
            <person name="Afonso S."/>
            <person name="Brejcha J."/>
            <person name="Rubin C.J."/>
            <person name="Wallerman O."/>
            <person name="Pereira P."/>
            <person name="Sabatino S.J."/>
            <person name="Bellati A."/>
            <person name="Pellitteri-Rosa D."/>
            <person name="Bosakova Z."/>
            <person name="Bunikis I."/>
            <person name="Carretero M.A."/>
            <person name="Feiner N."/>
            <person name="Marsik P."/>
            <person name="Pauperio F."/>
            <person name="Salvi D."/>
            <person name="Soler L."/>
            <person name="While G.M."/>
            <person name="Uller T."/>
            <person name="Font E."/>
            <person name="Andersson L."/>
            <person name="Carneiro M."/>
        </authorList>
    </citation>
    <scope>NUCLEOTIDE SEQUENCE</scope>
</reference>
<protein>
    <submittedName>
        <fullName evidence="5">Coilin</fullName>
    </submittedName>
</protein>
<dbReference type="Pfam" id="PF15862">
    <property type="entry name" value="Coilin_N"/>
    <property type="match status" value="1"/>
</dbReference>
<name>A0A670IBV1_PODMU</name>
<feature type="compositionally biased region" description="Basic residues" evidence="1">
    <location>
        <begin position="428"/>
        <end position="442"/>
    </location>
</feature>
<dbReference type="Pfam" id="PF25600">
    <property type="entry name" value="TRIM_CC"/>
    <property type="match status" value="1"/>
</dbReference>
<dbReference type="Proteomes" id="UP000472272">
    <property type="component" value="Chromosome 2"/>
</dbReference>
<feature type="domain" description="Coilin tudor" evidence="3">
    <location>
        <begin position="483"/>
        <end position="574"/>
    </location>
</feature>